<feature type="transmembrane region" description="Helical" evidence="15">
    <location>
        <begin position="688"/>
        <end position="709"/>
    </location>
</feature>
<keyword evidence="3" id="KW-1003">Cell membrane</keyword>
<evidence type="ECO:0000256" key="3">
    <source>
        <dbReference type="ARBA" id="ARBA00022475"/>
    </source>
</evidence>
<gene>
    <name evidence="17" type="ORF">LCGC14_0254290</name>
</gene>
<evidence type="ECO:0000259" key="16">
    <source>
        <dbReference type="PROSITE" id="PS51711"/>
    </source>
</evidence>
<keyword evidence="8 15" id="KW-1133">Transmembrane helix</keyword>
<evidence type="ECO:0000256" key="12">
    <source>
        <dbReference type="ARBA" id="ARBA00023136"/>
    </source>
</evidence>
<dbReference type="SUPFAM" id="SSF52540">
    <property type="entry name" value="P-loop containing nucleoside triphosphate hydrolases"/>
    <property type="match status" value="1"/>
</dbReference>
<keyword evidence="7" id="KW-0547">Nucleotide-binding</keyword>
<evidence type="ECO:0000256" key="7">
    <source>
        <dbReference type="ARBA" id="ARBA00022741"/>
    </source>
</evidence>
<sequence>MADPDNSRTDPQPAAPDDQAPDTGGKLSVALAGNPNSGKTTIFNAITGARQHVGNYPGVTVEKKEGSARYHGQSLHVIDLPGTYSLTAYSIEEVIARNVLIDDSPDVVIDILDSSNLERNLYLATQLLELGVPLVLAFNMSDVAKTRGFDINIDYLSRLLGVPIVQTVGHKGRGIRELLRKAVHVGADPDSAVDAQRYPDYGHEIEPHVQELAGLVVEAGCGQRHARWFAVKMLENDEQSAKRLHTICGDQADAILARATELREHIESIFGDSAEIVLADRRYGFISGACTESVEMTVDRRHTISDRIDMVMTNRWLGLPIFAVLMYAMFSLTFALGNPLVDSIGDGQDWLAGTVSSAWPPLMFPLLKSLVVDGLIKGVGGVLVFVPVIVLLFLAIAFLEDTGYMARAAFIMDRLMHKLGLHGKSFIPMLIGFGCSVPAIMATRTLETRRDRLTTMMVVPLMSCGARMPIYAIILPAFFSKSMRAPMLWLIYTIGILLAIILAKVLRVTLLRGKRTPFVMELPPYRMPTLRGLLTHVWERTWMYLRKAGTIILAATIVVWAMSTFPRTERGHFSKDYDELAAQVQRTRVAAPIDDARAAELDAQMAAIDNEQQAERLSNTVMGRLGHLLTPVMEPLGFDWKIATGFVSALPAKEVFVAQMGVIYALGETSEDDTESLQAQLHANYTPLVGFCIMLYALISAPCIATLAVTKRESGSWRWALLQFFGLTALAYVVTLGVYQVGRLFVG</sequence>
<dbReference type="Pfam" id="PF07664">
    <property type="entry name" value="FeoB_C"/>
    <property type="match status" value="1"/>
</dbReference>
<feature type="transmembrane region" description="Helical" evidence="15">
    <location>
        <begin position="453"/>
        <end position="475"/>
    </location>
</feature>
<dbReference type="AlphaFoldDB" id="A0A0F9X8G9"/>
<evidence type="ECO:0000256" key="14">
    <source>
        <dbReference type="SAM" id="MobiDB-lite"/>
    </source>
</evidence>
<evidence type="ECO:0000256" key="15">
    <source>
        <dbReference type="SAM" id="Phobius"/>
    </source>
</evidence>
<evidence type="ECO:0000256" key="5">
    <source>
        <dbReference type="ARBA" id="ARBA00022519"/>
    </source>
</evidence>
<keyword evidence="5" id="KW-0997">Cell inner membrane</keyword>
<evidence type="ECO:0000256" key="6">
    <source>
        <dbReference type="ARBA" id="ARBA00022692"/>
    </source>
</evidence>
<dbReference type="InterPro" id="IPR030389">
    <property type="entry name" value="G_FEOB_dom"/>
</dbReference>
<dbReference type="InterPro" id="IPR003373">
    <property type="entry name" value="Fe2_transport_prot-B"/>
</dbReference>
<evidence type="ECO:0000256" key="4">
    <source>
        <dbReference type="ARBA" id="ARBA00022496"/>
    </source>
</evidence>
<evidence type="ECO:0000256" key="1">
    <source>
        <dbReference type="ARBA" id="ARBA00004429"/>
    </source>
</evidence>
<feature type="transmembrane region" description="Helical" evidence="15">
    <location>
        <begin position="316"/>
        <end position="338"/>
    </location>
</feature>
<feature type="compositionally biased region" description="Low complexity" evidence="14">
    <location>
        <begin position="10"/>
        <end position="22"/>
    </location>
</feature>
<dbReference type="NCBIfam" id="TIGR00437">
    <property type="entry name" value="feoB"/>
    <property type="match status" value="1"/>
</dbReference>
<keyword evidence="4" id="KW-0410">Iron transport</keyword>
<dbReference type="GO" id="GO:0005886">
    <property type="term" value="C:plasma membrane"/>
    <property type="evidence" value="ECO:0007669"/>
    <property type="project" value="UniProtKB-SubCell"/>
</dbReference>
<dbReference type="Gene3D" id="1.10.287.1770">
    <property type="match status" value="1"/>
</dbReference>
<keyword evidence="10" id="KW-0406">Ion transport</keyword>
<dbReference type="InterPro" id="IPR050860">
    <property type="entry name" value="FeoB_GTPase"/>
</dbReference>
<protein>
    <recommendedName>
        <fullName evidence="13">Ferrous iron transport protein B</fullName>
    </recommendedName>
</protein>
<organism evidence="17">
    <name type="scientific">marine sediment metagenome</name>
    <dbReference type="NCBI Taxonomy" id="412755"/>
    <lineage>
        <taxon>unclassified sequences</taxon>
        <taxon>metagenomes</taxon>
        <taxon>ecological metagenomes</taxon>
    </lineage>
</organism>
<dbReference type="Pfam" id="PF07670">
    <property type="entry name" value="Gate"/>
    <property type="match status" value="2"/>
</dbReference>
<evidence type="ECO:0000313" key="17">
    <source>
        <dbReference type="EMBL" id="KKN87898.1"/>
    </source>
</evidence>
<keyword evidence="6 15" id="KW-0812">Transmembrane</keyword>
<dbReference type="Pfam" id="PF02421">
    <property type="entry name" value="FeoB_N"/>
    <property type="match status" value="1"/>
</dbReference>
<dbReference type="PANTHER" id="PTHR43185:SF1">
    <property type="entry name" value="FE(2+) TRANSPORTER FEOB"/>
    <property type="match status" value="1"/>
</dbReference>
<dbReference type="PROSITE" id="PS51711">
    <property type="entry name" value="G_FEOB"/>
    <property type="match status" value="1"/>
</dbReference>
<evidence type="ECO:0000256" key="10">
    <source>
        <dbReference type="ARBA" id="ARBA00023065"/>
    </source>
</evidence>
<feature type="transmembrane region" description="Helical" evidence="15">
    <location>
        <begin position="548"/>
        <end position="565"/>
    </location>
</feature>
<feature type="transmembrane region" description="Helical" evidence="15">
    <location>
        <begin position="487"/>
        <end position="506"/>
    </location>
</feature>
<proteinExistence type="predicted"/>
<dbReference type="FunFam" id="3.40.50.300:FF:000426">
    <property type="entry name" value="Ferrous iron transport protein B"/>
    <property type="match status" value="1"/>
</dbReference>
<feature type="transmembrane region" description="Helical" evidence="15">
    <location>
        <begin position="379"/>
        <end position="399"/>
    </location>
</feature>
<dbReference type="GO" id="GO:0015093">
    <property type="term" value="F:ferrous iron transmembrane transporter activity"/>
    <property type="evidence" value="ECO:0007669"/>
    <property type="project" value="InterPro"/>
</dbReference>
<dbReference type="InterPro" id="IPR041069">
    <property type="entry name" value="FeoB_Cyto"/>
</dbReference>
<feature type="transmembrane region" description="Helical" evidence="15">
    <location>
        <begin position="419"/>
        <end position="441"/>
    </location>
</feature>
<comment type="caution">
    <text evidence="17">The sequence shown here is derived from an EMBL/GenBank/DDBJ whole genome shotgun (WGS) entry which is preliminary data.</text>
</comment>
<name>A0A0F9X8G9_9ZZZZ</name>
<evidence type="ECO:0000256" key="8">
    <source>
        <dbReference type="ARBA" id="ARBA00022989"/>
    </source>
</evidence>
<dbReference type="EMBL" id="LAZR01000133">
    <property type="protein sequence ID" value="KKN87898.1"/>
    <property type="molecule type" value="Genomic_DNA"/>
</dbReference>
<keyword evidence="9" id="KW-0408">Iron</keyword>
<keyword evidence="2" id="KW-0813">Transport</keyword>
<dbReference type="InterPro" id="IPR011642">
    <property type="entry name" value="Gate_dom"/>
</dbReference>
<accession>A0A0F9X8G9</accession>
<feature type="region of interest" description="Disordered" evidence="14">
    <location>
        <begin position="1"/>
        <end position="25"/>
    </location>
</feature>
<dbReference type="GO" id="GO:0005525">
    <property type="term" value="F:GTP binding"/>
    <property type="evidence" value="ECO:0007669"/>
    <property type="project" value="UniProtKB-KW"/>
</dbReference>
<feature type="domain" description="FeoB-type G" evidence="16">
    <location>
        <begin position="26"/>
        <end position="188"/>
    </location>
</feature>
<dbReference type="Gene3D" id="3.40.50.300">
    <property type="entry name" value="P-loop containing nucleotide triphosphate hydrolases"/>
    <property type="match status" value="1"/>
</dbReference>
<dbReference type="Pfam" id="PF17910">
    <property type="entry name" value="FeoB_Cyto"/>
    <property type="match status" value="1"/>
</dbReference>
<evidence type="ECO:0000256" key="2">
    <source>
        <dbReference type="ARBA" id="ARBA00022448"/>
    </source>
</evidence>
<feature type="transmembrane region" description="Helical" evidence="15">
    <location>
        <begin position="721"/>
        <end position="741"/>
    </location>
</feature>
<dbReference type="InterPro" id="IPR006073">
    <property type="entry name" value="GTP-bd"/>
</dbReference>
<evidence type="ECO:0000256" key="11">
    <source>
        <dbReference type="ARBA" id="ARBA00023134"/>
    </source>
</evidence>
<reference evidence="17" key="1">
    <citation type="journal article" date="2015" name="Nature">
        <title>Complex archaea that bridge the gap between prokaryotes and eukaryotes.</title>
        <authorList>
            <person name="Spang A."/>
            <person name="Saw J.H."/>
            <person name="Jorgensen S.L."/>
            <person name="Zaremba-Niedzwiedzka K."/>
            <person name="Martijn J."/>
            <person name="Lind A.E."/>
            <person name="van Eijk R."/>
            <person name="Schleper C."/>
            <person name="Guy L."/>
            <person name="Ettema T.J."/>
        </authorList>
    </citation>
    <scope>NUCLEOTIDE SEQUENCE</scope>
</reference>
<comment type="subcellular location">
    <subcellularLocation>
        <location evidence="1">Cell inner membrane</location>
        <topology evidence="1">Multi-pass membrane protein</topology>
    </subcellularLocation>
</comment>
<keyword evidence="11" id="KW-0342">GTP-binding</keyword>
<evidence type="ECO:0000256" key="9">
    <source>
        <dbReference type="ARBA" id="ARBA00023004"/>
    </source>
</evidence>
<dbReference type="InterPro" id="IPR011640">
    <property type="entry name" value="Fe2_transport_prot_B_C"/>
</dbReference>
<evidence type="ECO:0000256" key="13">
    <source>
        <dbReference type="ARBA" id="ARBA00031200"/>
    </source>
</evidence>
<keyword evidence="12 15" id="KW-0472">Membrane</keyword>
<dbReference type="PRINTS" id="PR00326">
    <property type="entry name" value="GTP1OBG"/>
</dbReference>
<dbReference type="CDD" id="cd01879">
    <property type="entry name" value="FeoB"/>
    <property type="match status" value="1"/>
</dbReference>
<dbReference type="InterPro" id="IPR027417">
    <property type="entry name" value="P-loop_NTPase"/>
</dbReference>
<dbReference type="PANTHER" id="PTHR43185">
    <property type="entry name" value="FERROUS IRON TRANSPORT PROTEIN B"/>
    <property type="match status" value="1"/>
</dbReference>